<dbReference type="EMBL" id="JAQOMS010000002">
    <property type="protein sequence ID" value="MDC2887628.1"/>
    <property type="molecule type" value="Genomic_DNA"/>
</dbReference>
<dbReference type="PANTHER" id="PTHR10066">
    <property type="entry name" value="BETA-GLUCURONIDASE"/>
    <property type="match status" value="1"/>
</dbReference>
<dbReference type="InterPro" id="IPR006103">
    <property type="entry name" value="Glyco_hydro_2_cat"/>
</dbReference>
<feature type="compositionally biased region" description="Polar residues" evidence="2">
    <location>
        <begin position="84"/>
        <end position="96"/>
    </location>
</feature>
<evidence type="ECO:0000256" key="1">
    <source>
        <dbReference type="ARBA" id="ARBA00007401"/>
    </source>
</evidence>
<feature type="region of interest" description="Disordered" evidence="2">
    <location>
        <begin position="83"/>
        <end position="109"/>
    </location>
</feature>
<evidence type="ECO:0000313" key="5">
    <source>
        <dbReference type="Proteomes" id="UP001528411"/>
    </source>
</evidence>
<dbReference type="Pfam" id="PF02836">
    <property type="entry name" value="Glyco_hydro_2_C"/>
    <property type="match status" value="1"/>
</dbReference>
<evidence type="ECO:0000259" key="3">
    <source>
        <dbReference type="Pfam" id="PF02836"/>
    </source>
</evidence>
<keyword evidence="4" id="KW-0378">Hydrolase</keyword>
<evidence type="ECO:0000313" key="4">
    <source>
        <dbReference type="EMBL" id="MDC2887628.1"/>
    </source>
</evidence>
<comment type="caution">
    <text evidence="4">The sequence shown here is derived from an EMBL/GenBank/DDBJ whole genome shotgun (WGS) entry which is preliminary data.</text>
</comment>
<dbReference type="InterPro" id="IPR017853">
    <property type="entry name" value="GH"/>
</dbReference>
<reference evidence="4 5" key="1">
    <citation type="submission" date="2023-01" db="EMBL/GenBank/DDBJ databases">
        <title>Psychrosphaera sp. nov., isolated from marine algae.</title>
        <authorList>
            <person name="Bayburt H."/>
            <person name="Choi B.J."/>
            <person name="Kim J.M."/>
            <person name="Choi D.G."/>
            <person name="Jeon C.O."/>
        </authorList>
    </citation>
    <scope>NUCLEOTIDE SEQUENCE [LARGE SCALE GENOMIC DNA]</scope>
    <source>
        <strain evidence="4 5">G1-22</strain>
    </source>
</reference>
<dbReference type="RefSeq" id="WP_272179450.1">
    <property type="nucleotide sequence ID" value="NZ_JAQOMS010000002.1"/>
</dbReference>
<dbReference type="PANTHER" id="PTHR10066:SF67">
    <property type="entry name" value="BETA-GLUCURONIDASE"/>
    <property type="match status" value="1"/>
</dbReference>
<dbReference type="Proteomes" id="UP001528411">
    <property type="component" value="Unassembled WGS sequence"/>
</dbReference>
<dbReference type="SUPFAM" id="SSF51445">
    <property type="entry name" value="(Trans)glycosidases"/>
    <property type="match status" value="1"/>
</dbReference>
<comment type="similarity">
    <text evidence="1">Belongs to the glycosyl hydrolase 2 family.</text>
</comment>
<dbReference type="Gene3D" id="3.20.20.80">
    <property type="entry name" value="Glycosidases"/>
    <property type="match status" value="1"/>
</dbReference>
<feature type="domain" description="Glycoside hydrolase family 2 catalytic" evidence="3">
    <location>
        <begin position="1"/>
        <end position="78"/>
    </location>
</feature>
<sequence length="109" mass="12513">MQRDWNHASIFAWSVANEIKSSNDTGRTFVRTMMDYIRNQHDTTRFLTFSTNNDVVPAEASQYTDFVSRNSYQNFEKNHCKAISHSQTSPFSSQNIAPMDLSTLPLEKG</sequence>
<evidence type="ECO:0000256" key="2">
    <source>
        <dbReference type="SAM" id="MobiDB-lite"/>
    </source>
</evidence>
<dbReference type="GO" id="GO:0016787">
    <property type="term" value="F:hydrolase activity"/>
    <property type="evidence" value="ECO:0007669"/>
    <property type="project" value="UniProtKB-KW"/>
</dbReference>
<accession>A0ABT5F7W9</accession>
<keyword evidence="5" id="KW-1185">Reference proteome</keyword>
<protein>
    <submittedName>
        <fullName evidence="4">Glycoside hydrolase family 2 TIM barrel-domain containing protein</fullName>
    </submittedName>
</protein>
<proteinExistence type="inferred from homology"/>
<gene>
    <name evidence="4" type="ORF">PN838_00670</name>
</gene>
<organism evidence="4 5">
    <name type="scientific">Psychrosphaera algicola</name>
    <dbReference type="NCBI Taxonomy" id="3023714"/>
    <lineage>
        <taxon>Bacteria</taxon>
        <taxon>Pseudomonadati</taxon>
        <taxon>Pseudomonadota</taxon>
        <taxon>Gammaproteobacteria</taxon>
        <taxon>Alteromonadales</taxon>
        <taxon>Pseudoalteromonadaceae</taxon>
        <taxon>Psychrosphaera</taxon>
    </lineage>
</organism>
<name>A0ABT5F7W9_9GAMM</name>